<gene>
    <name evidence="3" type="primary">LOC117237787</name>
</gene>
<evidence type="ECO:0000313" key="3">
    <source>
        <dbReference type="RefSeq" id="XP_033358012.1"/>
    </source>
</evidence>
<dbReference type="GeneID" id="117237787"/>
<name>A0A6J3KYI0_9HYME</name>
<dbReference type="SUPFAM" id="SSF100910">
    <property type="entry name" value="Chemosensory protein Csp2"/>
    <property type="match status" value="1"/>
</dbReference>
<dbReference type="PANTHER" id="PTHR11257:SF12">
    <property type="entry name" value="EJACULATORY BULB-SPECIFIC PROTEIN 3-RELATED"/>
    <property type="match status" value="1"/>
</dbReference>
<organism evidence="2 3">
    <name type="scientific">Bombus vosnesenskii</name>
    <dbReference type="NCBI Taxonomy" id="207650"/>
    <lineage>
        <taxon>Eukaryota</taxon>
        <taxon>Metazoa</taxon>
        <taxon>Ecdysozoa</taxon>
        <taxon>Arthropoda</taxon>
        <taxon>Hexapoda</taxon>
        <taxon>Insecta</taxon>
        <taxon>Pterygota</taxon>
        <taxon>Neoptera</taxon>
        <taxon>Endopterygota</taxon>
        <taxon>Hymenoptera</taxon>
        <taxon>Apocrita</taxon>
        <taxon>Aculeata</taxon>
        <taxon>Apoidea</taxon>
        <taxon>Anthophila</taxon>
        <taxon>Apidae</taxon>
        <taxon>Bombus</taxon>
        <taxon>Pyrobombus</taxon>
    </lineage>
</organism>
<evidence type="ECO:0000256" key="1">
    <source>
        <dbReference type="SAM" id="SignalP"/>
    </source>
</evidence>
<dbReference type="PANTHER" id="PTHR11257">
    <property type="entry name" value="CHEMOSENSORY PROTEIN-RELATED"/>
    <property type="match status" value="1"/>
</dbReference>
<dbReference type="KEGG" id="bvk:117237787"/>
<keyword evidence="1" id="KW-0732">Signal</keyword>
<dbReference type="Pfam" id="PF03392">
    <property type="entry name" value="OS-D"/>
    <property type="match status" value="1"/>
</dbReference>
<evidence type="ECO:0000313" key="2">
    <source>
        <dbReference type="Proteomes" id="UP000504631"/>
    </source>
</evidence>
<dbReference type="Gene3D" id="1.10.2080.10">
    <property type="entry name" value="Insect odorant-binding protein A10/Ejaculatory bulb-specific protein 3"/>
    <property type="match status" value="1"/>
</dbReference>
<dbReference type="Proteomes" id="UP000504631">
    <property type="component" value="Unplaced"/>
</dbReference>
<dbReference type="InterPro" id="IPR005055">
    <property type="entry name" value="A10/PebIII"/>
</dbReference>
<accession>A0A6J3KYI0</accession>
<dbReference type="AlphaFoldDB" id="A0A6J3KYI0"/>
<sequence>MKAMHQTLICLFLVMTIVYSLARPDDSAPNVLSKDLASTDKYPAKLDNINVDDILGSDRLLANYHKCLIGDGRCTAEGNEIRKILPEALATDCQKCTEKQAENIKKVVFFLIAKKPELWDQLMDKYDPEKKYRSKYEEQVKKLGVAAN</sequence>
<protein>
    <submittedName>
        <fullName evidence="3">Ejaculatory bulb-specific protein 3-like</fullName>
    </submittedName>
</protein>
<reference evidence="3" key="1">
    <citation type="submission" date="2025-08" db="UniProtKB">
        <authorList>
            <consortium name="RefSeq"/>
        </authorList>
    </citation>
    <scope>IDENTIFICATION</scope>
    <source>
        <tissue evidence="3">Muscle</tissue>
    </source>
</reference>
<keyword evidence="2" id="KW-1185">Reference proteome</keyword>
<proteinExistence type="predicted"/>
<feature type="chain" id="PRO_5027093672" evidence="1">
    <location>
        <begin position="23"/>
        <end position="148"/>
    </location>
</feature>
<dbReference type="InterPro" id="IPR036682">
    <property type="entry name" value="OS_D_A10/PebIII_sf"/>
</dbReference>
<dbReference type="RefSeq" id="XP_033358012.1">
    <property type="nucleotide sequence ID" value="XM_033502121.1"/>
</dbReference>
<feature type="signal peptide" evidence="1">
    <location>
        <begin position="1"/>
        <end position="22"/>
    </location>
</feature>